<dbReference type="EMBL" id="GBRH01211733">
    <property type="protein sequence ID" value="JAD86162.1"/>
    <property type="molecule type" value="Transcribed_RNA"/>
</dbReference>
<protein>
    <submittedName>
        <fullName evidence="1">Uncharacterized protein</fullName>
    </submittedName>
</protein>
<sequence>MAVACVIGFGLDVLLCVRTKRVYAKIHESKRSNRSEGVQRVS</sequence>
<proteinExistence type="predicted"/>
<reference evidence="1" key="2">
    <citation type="journal article" date="2015" name="Data Brief">
        <title>Shoot transcriptome of the giant reed, Arundo donax.</title>
        <authorList>
            <person name="Barrero R.A."/>
            <person name="Guerrero F.D."/>
            <person name="Moolhuijzen P."/>
            <person name="Goolsby J.A."/>
            <person name="Tidwell J."/>
            <person name="Bellgard S.E."/>
            <person name="Bellgard M.I."/>
        </authorList>
    </citation>
    <scope>NUCLEOTIDE SEQUENCE</scope>
    <source>
        <tissue evidence="1">Shoot tissue taken approximately 20 cm above the soil surface</tissue>
    </source>
</reference>
<organism evidence="1">
    <name type="scientific">Arundo donax</name>
    <name type="common">Giant reed</name>
    <name type="synonym">Donax arundinaceus</name>
    <dbReference type="NCBI Taxonomy" id="35708"/>
    <lineage>
        <taxon>Eukaryota</taxon>
        <taxon>Viridiplantae</taxon>
        <taxon>Streptophyta</taxon>
        <taxon>Embryophyta</taxon>
        <taxon>Tracheophyta</taxon>
        <taxon>Spermatophyta</taxon>
        <taxon>Magnoliopsida</taxon>
        <taxon>Liliopsida</taxon>
        <taxon>Poales</taxon>
        <taxon>Poaceae</taxon>
        <taxon>PACMAD clade</taxon>
        <taxon>Arundinoideae</taxon>
        <taxon>Arundineae</taxon>
        <taxon>Arundo</taxon>
    </lineage>
</organism>
<dbReference type="AlphaFoldDB" id="A0A0A9DQY6"/>
<evidence type="ECO:0000313" key="1">
    <source>
        <dbReference type="EMBL" id="JAD86162.1"/>
    </source>
</evidence>
<name>A0A0A9DQY6_ARUDO</name>
<accession>A0A0A9DQY6</accession>
<reference evidence="1" key="1">
    <citation type="submission" date="2014-09" db="EMBL/GenBank/DDBJ databases">
        <authorList>
            <person name="Magalhaes I.L.F."/>
            <person name="Oliveira U."/>
            <person name="Santos F.R."/>
            <person name="Vidigal T.H.D.A."/>
            <person name="Brescovit A.D."/>
            <person name="Santos A.J."/>
        </authorList>
    </citation>
    <scope>NUCLEOTIDE SEQUENCE</scope>
    <source>
        <tissue evidence="1">Shoot tissue taken approximately 20 cm above the soil surface</tissue>
    </source>
</reference>